<dbReference type="EMBL" id="MT145197">
    <property type="protein sequence ID" value="QJI05314.1"/>
    <property type="molecule type" value="Genomic_DNA"/>
</dbReference>
<dbReference type="EMBL" id="MT144594">
    <property type="protein sequence ID" value="QJH94026.1"/>
    <property type="molecule type" value="Genomic_DNA"/>
</dbReference>
<organism evidence="2">
    <name type="scientific">viral metagenome</name>
    <dbReference type="NCBI Taxonomy" id="1070528"/>
    <lineage>
        <taxon>unclassified sequences</taxon>
        <taxon>metagenomes</taxon>
        <taxon>organismal metagenomes</taxon>
    </lineage>
</organism>
<evidence type="ECO:0000313" key="4">
    <source>
        <dbReference type="EMBL" id="QJB00798.1"/>
    </source>
</evidence>
<sequence>MANRHNAATFESRLKLNPETGCIEWQGYRTKLGYGQLSRAGKRVYAHRVAFEAVNGAIPDGLHVCHRCDNPACCNQEHLFLGTHLQNMADRTSKRRAAHGQDHYRARLSEDDVRNIRALYAAGHQQADIAERYGTDQGSISAIVNRRKWRHIP</sequence>
<name>A0A6H1Z9W5_9ZZZZ</name>
<dbReference type="InterPro" id="IPR003615">
    <property type="entry name" value="HNH_nuc"/>
</dbReference>
<dbReference type="EMBL" id="MT143701">
    <property type="protein sequence ID" value="QJB00798.1"/>
    <property type="molecule type" value="Genomic_DNA"/>
</dbReference>
<evidence type="ECO:0000313" key="2">
    <source>
        <dbReference type="EMBL" id="QJA44696.1"/>
    </source>
</evidence>
<dbReference type="EMBL" id="MT143979">
    <property type="protein sequence ID" value="QJA44696.1"/>
    <property type="molecule type" value="Genomic_DNA"/>
</dbReference>
<dbReference type="GO" id="GO:0004519">
    <property type="term" value="F:endonuclease activity"/>
    <property type="evidence" value="ECO:0007669"/>
    <property type="project" value="UniProtKB-KW"/>
</dbReference>
<dbReference type="Gene3D" id="3.90.75.10">
    <property type="entry name" value="Homing Intron 3 (I-ppo) Encoded Endonuclease, Chain A"/>
    <property type="match status" value="1"/>
</dbReference>
<reference evidence="2" key="1">
    <citation type="submission" date="2020-03" db="EMBL/GenBank/DDBJ databases">
        <title>The deep terrestrial virosphere.</title>
        <authorList>
            <person name="Holmfeldt K."/>
            <person name="Nilsson E."/>
            <person name="Simone D."/>
            <person name="Lopez-Fernandez M."/>
            <person name="Wu X."/>
            <person name="de Brujin I."/>
            <person name="Lundin D."/>
            <person name="Andersson A."/>
            <person name="Bertilsson S."/>
            <person name="Dopson M."/>
        </authorList>
    </citation>
    <scope>NUCLEOTIDE SEQUENCE</scope>
    <source>
        <strain evidence="4">MM171A00166</strain>
        <strain evidence="6">MM415A00140</strain>
        <strain evidence="3">MM415B00227</strain>
        <strain evidence="2">TM448A00134</strain>
        <strain evidence="5">TM448B00166</strain>
    </source>
</reference>
<evidence type="ECO:0000259" key="1">
    <source>
        <dbReference type="Pfam" id="PF13392"/>
    </source>
</evidence>
<feature type="domain" description="HNH nuclease" evidence="1">
    <location>
        <begin position="44"/>
        <end position="88"/>
    </location>
</feature>
<keyword evidence="2" id="KW-0255">Endonuclease</keyword>
<dbReference type="EMBL" id="MT141570">
    <property type="protein sequence ID" value="QJA67350.1"/>
    <property type="molecule type" value="Genomic_DNA"/>
</dbReference>
<dbReference type="Pfam" id="PF13392">
    <property type="entry name" value="HNH_3"/>
    <property type="match status" value="1"/>
</dbReference>
<protein>
    <submittedName>
        <fullName evidence="2">Putative homing endonuclease</fullName>
    </submittedName>
</protein>
<gene>
    <name evidence="4" type="ORF">MM171A00166_0041</name>
    <name evidence="6" type="ORF">MM415A00140_0064</name>
    <name evidence="3" type="ORF">MM415B00227_0012</name>
    <name evidence="2" type="ORF">TM448A00134_0030</name>
    <name evidence="5" type="ORF">TM448B00166_0070</name>
</gene>
<evidence type="ECO:0000313" key="6">
    <source>
        <dbReference type="EMBL" id="QJI05314.1"/>
    </source>
</evidence>
<evidence type="ECO:0000313" key="5">
    <source>
        <dbReference type="EMBL" id="QJH94026.1"/>
    </source>
</evidence>
<proteinExistence type="predicted"/>
<dbReference type="AlphaFoldDB" id="A0A6H1Z9W5"/>
<keyword evidence="2" id="KW-0540">Nuclease</keyword>
<dbReference type="InterPro" id="IPR044925">
    <property type="entry name" value="His-Me_finger_sf"/>
</dbReference>
<accession>A0A6H1Z9W5</accession>
<dbReference type="SUPFAM" id="SSF54060">
    <property type="entry name" value="His-Me finger endonucleases"/>
    <property type="match status" value="1"/>
</dbReference>
<evidence type="ECO:0000313" key="3">
    <source>
        <dbReference type="EMBL" id="QJA67350.1"/>
    </source>
</evidence>
<dbReference type="InterPro" id="IPR044930">
    <property type="entry name" value="Homing_endonuclease_His-Me"/>
</dbReference>
<keyword evidence="2" id="KW-0378">Hydrolase</keyword>